<proteinExistence type="predicted"/>
<comment type="caution">
    <text evidence="1">The sequence shown here is derived from an EMBL/GenBank/DDBJ whole genome shotgun (WGS) entry which is preliminary data.</text>
</comment>
<keyword evidence="2" id="KW-1185">Reference proteome</keyword>
<dbReference type="EMBL" id="CAJVPV010000030">
    <property type="protein sequence ID" value="CAG8439214.1"/>
    <property type="molecule type" value="Genomic_DNA"/>
</dbReference>
<sequence length="469" mass="55172">MSELDLEENRISIDEEKILDFEECRNLSDDVKILSHFGKGRIWDDFKVICSPNMEKKKEECELKLDHLFDLKNINLMAPISVSDFENILIGNSLMLEIRNYENRKMKISNAQEDLKGIIDYSKFLKNGELVVVEGNPVYKVYIYSDNKNQWSCTDSIKLVEYKRMIISQERDGLNNNYTLLAVAGELNKKSEEQGEKSKVYFYSIKSGTMEAYDENDIDIMKFVILEKEEFLFVFFDRECLFYIINLRTFLKSKSSRNFDLLTENYFAIPGYIVRFNNRLQIESLSQNVEWKDDIHSEPGNDNKIDLRSYEEEIKDRIGNILETYKLSQDKVQVPQKEYYKGHLYTWIIDFVKRENALVARLTPKQSKTDEDIGSLVVNQASTSEFLLVGPELVEQDFSHEDMLHRYIYDISFLRLYRRDLIEISIQTKRVDFSVKCIKFIVEYSLNNIASLELISEDLLQKLAEIKKS</sequence>
<organism evidence="1 2">
    <name type="scientific">Acaulospora morrowiae</name>
    <dbReference type="NCBI Taxonomy" id="94023"/>
    <lineage>
        <taxon>Eukaryota</taxon>
        <taxon>Fungi</taxon>
        <taxon>Fungi incertae sedis</taxon>
        <taxon>Mucoromycota</taxon>
        <taxon>Glomeromycotina</taxon>
        <taxon>Glomeromycetes</taxon>
        <taxon>Diversisporales</taxon>
        <taxon>Acaulosporaceae</taxon>
        <taxon>Acaulospora</taxon>
    </lineage>
</organism>
<evidence type="ECO:0000313" key="1">
    <source>
        <dbReference type="EMBL" id="CAG8439214.1"/>
    </source>
</evidence>
<evidence type="ECO:0000313" key="2">
    <source>
        <dbReference type="Proteomes" id="UP000789342"/>
    </source>
</evidence>
<accession>A0A9N8YPY4</accession>
<dbReference type="OrthoDB" id="2392335at2759"/>
<dbReference type="AlphaFoldDB" id="A0A9N8YPY4"/>
<gene>
    <name evidence="1" type="ORF">AMORRO_LOCUS149</name>
</gene>
<name>A0A9N8YPY4_9GLOM</name>
<reference evidence="1" key="1">
    <citation type="submission" date="2021-06" db="EMBL/GenBank/DDBJ databases">
        <authorList>
            <person name="Kallberg Y."/>
            <person name="Tangrot J."/>
            <person name="Rosling A."/>
        </authorList>
    </citation>
    <scope>NUCLEOTIDE SEQUENCE</scope>
    <source>
        <strain evidence="1">CL551</strain>
    </source>
</reference>
<dbReference type="Proteomes" id="UP000789342">
    <property type="component" value="Unassembled WGS sequence"/>
</dbReference>
<protein>
    <submittedName>
        <fullName evidence="1">9026_t:CDS:1</fullName>
    </submittedName>
</protein>